<dbReference type="Pfam" id="PF10823">
    <property type="entry name" value="DUF2568"/>
    <property type="match status" value="1"/>
</dbReference>
<dbReference type="Proteomes" id="UP001146067">
    <property type="component" value="Unassembled WGS sequence"/>
</dbReference>
<name>A0A9X3P628_9ACTN</name>
<gene>
    <name evidence="2" type="ORF">O1R50_01400</name>
</gene>
<feature type="transmembrane region" description="Helical" evidence="1">
    <location>
        <begin position="113"/>
        <end position="132"/>
    </location>
</feature>
<reference evidence="2" key="1">
    <citation type="submission" date="2022-12" db="EMBL/GenBank/DDBJ databases">
        <title>Gycomyces niveus sp.nov.,a novel actinomycete isolated from soil in Shouguan.</title>
        <authorList>
            <person name="Yang X."/>
        </authorList>
    </citation>
    <scope>NUCLEOTIDE SEQUENCE</scope>
    <source>
        <strain evidence="2">NEAU-A15</strain>
    </source>
</reference>
<keyword evidence="1" id="KW-0812">Transmembrane</keyword>
<comment type="caution">
    <text evidence="2">The sequence shown here is derived from an EMBL/GenBank/DDBJ whole genome shotgun (WGS) entry which is preliminary data.</text>
</comment>
<proteinExistence type="predicted"/>
<organism evidence="2 3">
    <name type="scientific">Glycomyces luteolus</name>
    <dbReference type="NCBI Taxonomy" id="2670330"/>
    <lineage>
        <taxon>Bacteria</taxon>
        <taxon>Bacillati</taxon>
        <taxon>Actinomycetota</taxon>
        <taxon>Actinomycetes</taxon>
        <taxon>Glycomycetales</taxon>
        <taxon>Glycomycetaceae</taxon>
        <taxon>Glycomyces</taxon>
    </lineage>
</organism>
<evidence type="ECO:0000256" key="1">
    <source>
        <dbReference type="SAM" id="Phobius"/>
    </source>
</evidence>
<feature type="transmembrane region" description="Helical" evidence="1">
    <location>
        <begin position="26"/>
        <end position="50"/>
    </location>
</feature>
<keyword evidence="1" id="KW-1133">Transmembrane helix</keyword>
<keyword evidence="1" id="KW-0472">Membrane</keyword>
<dbReference type="EMBL" id="JAPZVP010000001">
    <property type="protein sequence ID" value="MDA1358261.1"/>
    <property type="molecule type" value="Genomic_DNA"/>
</dbReference>
<feature type="transmembrane region" description="Helical" evidence="1">
    <location>
        <begin position="89"/>
        <end position="107"/>
    </location>
</feature>
<evidence type="ECO:0000313" key="2">
    <source>
        <dbReference type="EMBL" id="MDA1358261.1"/>
    </source>
</evidence>
<dbReference type="InterPro" id="IPR021214">
    <property type="entry name" value="DUF2568"/>
</dbReference>
<keyword evidence="3" id="KW-1185">Reference proteome</keyword>
<sequence>MPEPERPSNAPAGPEWVRYSGPVRTLVLLNSLLAFVLEMAMFAFVVWWVLTLDLALWARIPLAVAAFGGLATLWGLLVSPRARYPLPTAWTVVFKLAAYGGSALALWGVGYPAAAVAFAVLAAANTAVITYVRTRPAI</sequence>
<dbReference type="AlphaFoldDB" id="A0A9X3P628"/>
<evidence type="ECO:0000313" key="3">
    <source>
        <dbReference type="Proteomes" id="UP001146067"/>
    </source>
</evidence>
<feature type="transmembrane region" description="Helical" evidence="1">
    <location>
        <begin position="56"/>
        <end position="77"/>
    </location>
</feature>
<accession>A0A9X3P628</accession>
<protein>
    <submittedName>
        <fullName evidence="2">YrdB family protein</fullName>
    </submittedName>
</protein>
<dbReference type="RefSeq" id="WP_270108046.1">
    <property type="nucleotide sequence ID" value="NZ_JAPZVP010000001.1"/>
</dbReference>